<organism evidence="2 3">
    <name type="scientific">Streptosporangium subroseum</name>
    <dbReference type="NCBI Taxonomy" id="106412"/>
    <lineage>
        <taxon>Bacteria</taxon>
        <taxon>Bacillati</taxon>
        <taxon>Actinomycetota</taxon>
        <taxon>Actinomycetes</taxon>
        <taxon>Streptosporangiales</taxon>
        <taxon>Streptosporangiaceae</taxon>
        <taxon>Streptosporangium</taxon>
    </lineage>
</organism>
<evidence type="ECO:0000313" key="3">
    <source>
        <dbReference type="Proteomes" id="UP000198282"/>
    </source>
</evidence>
<protein>
    <recommendedName>
        <fullName evidence="4">DUF2567 domain-containing protein</fullName>
    </recommendedName>
</protein>
<reference evidence="2 3" key="1">
    <citation type="submission" date="2017-06" db="EMBL/GenBank/DDBJ databases">
        <authorList>
            <person name="Kim H.J."/>
            <person name="Triplett B.A."/>
        </authorList>
    </citation>
    <scope>NUCLEOTIDE SEQUENCE [LARGE SCALE GENOMIC DNA]</scope>
    <source>
        <strain evidence="2 3">CGMCC 4.2132</strain>
    </source>
</reference>
<keyword evidence="1" id="KW-1133">Transmembrane helix</keyword>
<feature type="transmembrane region" description="Helical" evidence="1">
    <location>
        <begin position="83"/>
        <end position="107"/>
    </location>
</feature>
<dbReference type="Proteomes" id="UP000198282">
    <property type="component" value="Unassembled WGS sequence"/>
</dbReference>
<sequence>MRNARDFAVTVLALGLAGVIAGVLWSLAAPRPPYVMTKQGPLLADPTTQALIAADGWFVIIAGALGLACGALGYSLSRRGRPLAVVLGLAAGGLLGSYITLVVGQAVNLGAATVTASGTSTSLIAGPLNLTAQGVLLVWPVLAVGLFFVLESVAGYRDSPLRRPFGGEDPYGPLSGYDISDR</sequence>
<evidence type="ECO:0008006" key="4">
    <source>
        <dbReference type="Google" id="ProtNLM"/>
    </source>
</evidence>
<dbReference type="AlphaFoldDB" id="A0A239BX01"/>
<keyword evidence="1" id="KW-0472">Membrane</keyword>
<gene>
    <name evidence="2" type="ORF">SAMN05216276_1004148</name>
</gene>
<accession>A0A239BX01</accession>
<dbReference type="OrthoDB" id="3533794at2"/>
<keyword evidence="1" id="KW-0812">Transmembrane</keyword>
<feature type="transmembrane region" description="Helical" evidence="1">
    <location>
        <begin position="7"/>
        <end position="28"/>
    </location>
</feature>
<dbReference type="RefSeq" id="WP_089206136.1">
    <property type="nucleotide sequence ID" value="NZ_FZOD01000004.1"/>
</dbReference>
<name>A0A239BX01_9ACTN</name>
<feature type="transmembrane region" description="Helical" evidence="1">
    <location>
        <begin position="56"/>
        <end position="76"/>
    </location>
</feature>
<proteinExistence type="predicted"/>
<dbReference type="EMBL" id="FZOD01000004">
    <property type="protein sequence ID" value="SNS11693.1"/>
    <property type="molecule type" value="Genomic_DNA"/>
</dbReference>
<keyword evidence="3" id="KW-1185">Reference proteome</keyword>
<evidence type="ECO:0000313" key="2">
    <source>
        <dbReference type="EMBL" id="SNS11693.1"/>
    </source>
</evidence>
<feature type="transmembrane region" description="Helical" evidence="1">
    <location>
        <begin position="136"/>
        <end position="156"/>
    </location>
</feature>
<evidence type="ECO:0000256" key="1">
    <source>
        <dbReference type="SAM" id="Phobius"/>
    </source>
</evidence>